<proteinExistence type="predicted"/>
<organism evidence="2 3">
    <name type="scientific">Meloidogyne enterolobii</name>
    <name type="common">Root-knot nematode worm</name>
    <name type="synonym">Meloidogyne mayaguensis</name>
    <dbReference type="NCBI Taxonomy" id="390850"/>
    <lineage>
        <taxon>Eukaryota</taxon>
        <taxon>Metazoa</taxon>
        <taxon>Ecdysozoa</taxon>
        <taxon>Nematoda</taxon>
        <taxon>Chromadorea</taxon>
        <taxon>Rhabditida</taxon>
        <taxon>Tylenchina</taxon>
        <taxon>Tylenchomorpha</taxon>
        <taxon>Tylenchoidea</taxon>
        <taxon>Meloidogynidae</taxon>
        <taxon>Meloidogyninae</taxon>
        <taxon>Meloidogyne</taxon>
    </lineage>
</organism>
<sequence>MRENQKKLFYPSQSLPFRLTPTIFYFSLLFHRSLGVYILKSQKSRDQDQDFTPRPRPRPEKTQEKS</sequence>
<gene>
    <name evidence="2" type="ORF">MENT_LOCUS21737</name>
</gene>
<feature type="region of interest" description="Disordered" evidence="1">
    <location>
        <begin position="43"/>
        <end position="66"/>
    </location>
</feature>
<name>A0A6V7V694_MELEN</name>
<protein>
    <submittedName>
        <fullName evidence="2">Uncharacterized protein</fullName>
    </submittedName>
</protein>
<dbReference type="EMBL" id="CAJEWN010000167">
    <property type="protein sequence ID" value="CAD2170332.1"/>
    <property type="molecule type" value="Genomic_DNA"/>
</dbReference>
<evidence type="ECO:0000313" key="2">
    <source>
        <dbReference type="EMBL" id="CAD2170332.1"/>
    </source>
</evidence>
<comment type="caution">
    <text evidence="2">The sequence shown here is derived from an EMBL/GenBank/DDBJ whole genome shotgun (WGS) entry which is preliminary data.</text>
</comment>
<evidence type="ECO:0000313" key="3">
    <source>
        <dbReference type="Proteomes" id="UP000580250"/>
    </source>
</evidence>
<dbReference type="Proteomes" id="UP000580250">
    <property type="component" value="Unassembled WGS sequence"/>
</dbReference>
<reference evidence="2 3" key="1">
    <citation type="submission" date="2020-08" db="EMBL/GenBank/DDBJ databases">
        <authorList>
            <person name="Koutsovoulos G."/>
            <person name="Danchin GJ E."/>
        </authorList>
    </citation>
    <scope>NUCLEOTIDE SEQUENCE [LARGE SCALE GENOMIC DNA]</scope>
</reference>
<dbReference type="AlphaFoldDB" id="A0A6V7V694"/>
<evidence type="ECO:0000256" key="1">
    <source>
        <dbReference type="SAM" id="MobiDB-lite"/>
    </source>
</evidence>
<accession>A0A6V7V694</accession>